<name>A0ABV4K2K5_9BACT</name>
<dbReference type="PANTHER" id="PTHR42947:SF1">
    <property type="entry name" value="COB--COM HETERODISULFIDE REDUCTASE SUBUNIT B 1"/>
    <property type="match status" value="1"/>
</dbReference>
<dbReference type="EMBL" id="JBGLYH010000011">
    <property type="protein sequence ID" value="MEZ7196274.1"/>
    <property type="molecule type" value="Genomic_DNA"/>
</dbReference>
<accession>A0ABV4K2K5</accession>
<comment type="caution">
    <text evidence="3">The sequence shown here is derived from an EMBL/GenBank/DDBJ whole genome shotgun (WGS) entry which is preliminary data.</text>
</comment>
<dbReference type="InterPro" id="IPR051278">
    <property type="entry name" value="HdrB/HdrD_reductase"/>
</dbReference>
<dbReference type="Gene3D" id="3.40.50.11810">
    <property type="match status" value="1"/>
</dbReference>
<dbReference type="Gene3D" id="1.20.1050.140">
    <property type="match status" value="1"/>
</dbReference>
<keyword evidence="1" id="KW-0560">Oxidoreductase</keyword>
<dbReference type="Proteomes" id="UP001568698">
    <property type="component" value="Unassembled WGS sequence"/>
</dbReference>
<evidence type="ECO:0000256" key="1">
    <source>
        <dbReference type="ARBA" id="ARBA00023002"/>
    </source>
</evidence>
<reference evidence="3 4" key="1">
    <citation type="submission" date="2024-08" db="EMBL/GenBank/DDBJ databases">
        <title>Sulfate-reducing bacteria isolated from formation water of the oil field in Kazakhstan and description of Pseudodesulfovibrio sp.</title>
        <authorList>
            <person name="Bidzhieva S.K."/>
            <person name="Tourova T.P."/>
            <person name="Grouzdev D.S."/>
            <person name="Beletsky A.V."/>
            <person name="Sokolova D.S."/>
            <person name="Samigullina S.R."/>
            <person name="Poltaraus A.B."/>
            <person name="Avtukh A.N."/>
            <person name="Tereshina V.M."/>
            <person name="Zhaparov N.S."/>
            <person name="Mardanov A.V."/>
            <person name="Nazina T.N."/>
        </authorList>
    </citation>
    <scope>NUCLEOTIDE SEQUENCE [LARGE SCALE GENOMIC DNA]</scope>
    <source>
        <strain evidence="3 4">9FUS</strain>
    </source>
</reference>
<evidence type="ECO:0000313" key="3">
    <source>
        <dbReference type="EMBL" id="MEZ7196274.1"/>
    </source>
</evidence>
<gene>
    <name evidence="3" type="ORF">AB6M95_05895</name>
</gene>
<proteinExistence type="predicted"/>
<dbReference type="RefSeq" id="WP_371385812.1">
    <property type="nucleotide sequence ID" value="NZ_JBGLYH010000011.1"/>
</dbReference>
<keyword evidence="4" id="KW-1185">Reference proteome</keyword>
<dbReference type="Pfam" id="PF02754">
    <property type="entry name" value="CCG"/>
    <property type="match status" value="2"/>
</dbReference>
<protein>
    <submittedName>
        <fullName evidence="3">CoB--CoM heterodisulfide reductase iron-sulfur subunit B family protein</fullName>
    </submittedName>
</protein>
<evidence type="ECO:0000313" key="4">
    <source>
        <dbReference type="Proteomes" id="UP001568698"/>
    </source>
</evidence>
<feature type="domain" description="Cysteine-rich" evidence="2">
    <location>
        <begin position="3"/>
        <end position="89"/>
    </location>
</feature>
<dbReference type="InterPro" id="IPR004017">
    <property type="entry name" value="Cys_rich_dom"/>
</dbReference>
<organism evidence="3 4">
    <name type="scientific">Pseudodesulfovibrio karagichevae</name>
    <dbReference type="NCBI Taxonomy" id="3239305"/>
    <lineage>
        <taxon>Bacteria</taxon>
        <taxon>Pseudomonadati</taxon>
        <taxon>Thermodesulfobacteriota</taxon>
        <taxon>Desulfovibrionia</taxon>
        <taxon>Desulfovibrionales</taxon>
        <taxon>Desulfovibrionaceae</taxon>
    </lineage>
</organism>
<evidence type="ECO:0000259" key="2">
    <source>
        <dbReference type="Pfam" id="PF02754"/>
    </source>
</evidence>
<sequence length="309" mass="33517">MKYAYYPGCSLTESAREFDVSTRLVMERLGVDLVEIPDWTCCGASAAEPVSKLMNYALPARNLAIVEQEMAGEGITEVLAPCSACYLNLLKVNREVIGDRHLHGRVNEVLAASGLHYRGEVKVRHLLDVLKNEVGAKIVEQKITDGLQGMKIAPYYGCQILRPYPVFDEPGRPVSMEPFIEAMGGEVHHWDMANRCCGASLMMGHPEVAIRSVAAILNDAAGADAIVTVCPLCQMNLEAYQAKARKAGGRGVPVLYLTQLMGLAMGLSEKDMRLSANLTMTPAVRRGIATRAWAEPAPAEDEETAGLNG</sequence>
<feature type="domain" description="Cysteine-rich" evidence="2">
    <location>
        <begin position="154"/>
        <end position="237"/>
    </location>
</feature>
<dbReference type="PANTHER" id="PTHR42947">
    <property type="entry name" value="COB--COM HETERODISULFIDE REDUCTASE SUBUNIT B 1"/>
    <property type="match status" value="1"/>
</dbReference>